<feature type="chain" id="PRO_5042283211" evidence="1">
    <location>
        <begin position="16"/>
        <end position="247"/>
    </location>
</feature>
<sequence>MIWLKLAFLKYLVHSCTPTLEFNTLVKSGLNAHIFTNLVSNVFKMQLQRLGRCILNRSIRLGPFNGNALNIHLNRRFSSNSNADATAGDASKWMKKPSKEEFYFDADVEQLSPEQQKIKQELIRDLTKKLSGPLADEDGNVPTGDDRPVAIEVDGPSHFYANSTKYTAYTKLKHRILTRMGYKVLHVPFFEWRRLRGAKEREEYMRAKLKEEPTEWLDPDDEAFYKKKMATIEKETQQTAAALKGEN</sequence>
<dbReference type="SMART" id="SM00952">
    <property type="entry name" value="RAP"/>
    <property type="match status" value="1"/>
</dbReference>
<reference evidence="3" key="1">
    <citation type="journal article" date="2023" name="Nat. Microbiol.">
        <title>Babesia duncani multi-omics identifies virulence factors and drug targets.</title>
        <authorList>
            <person name="Singh P."/>
            <person name="Lonardi S."/>
            <person name="Liang Q."/>
            <person name="Vydyam P."/>
            <person name="Khabirova E."/>
            <person name="Fang T."/>
            <person name="Gihaz S."/>
            <person name="Thekkiniath J."/>
            <person name="Munshi M."/>
            <person name="Abel S."/>
            <person name="Ciampossin L."/>
            <person name="Batugedara G."/>
            <person name="Gupta M."/>
            <person name="Lu X.M."/>
            <person name="Lenz T."/>
            <person name="Chakravarty S."/>
            <person name="Cornillot E."/>
            <person name="Hu Y."/>
            <person name="Ma W."/>
            <person name="Gonzalez L.M."/>
            <person name="Sanchez S."/>
            <person name="Estrada K."/>
            <person name="Sanchez-Flores A."/>
            <person name="Montero E."/>
            <person name="Harb O.S."/>
            <person name="Le Roch K.G."/>
            <person name="Mamoun C.B."/>
        </authorList>
    </citation>
    <scope>NUCLEOTIDE SEQUENCE</scope>
    <source>
        <strain evidence="3">WA1</strain>
    </source>
</reference>
<feature type="signal peptide" evidence="1">
    <location>
        <begin position="1"/>
        <end position="15"/>
    </location>
</feature>
<keyword evidence="1" id="KW-0732">Signal</keyword>
<name>A0AAD9PK36_9APIC</name>
<dbReference type="GeneID" id="94335852"/>
<feature type="domain" description="RAP" evidence="2">
    <location>
        <begin position="149"/>
        <end position="207"/>
    </location>
</feature>
<keyword evidence="4" id="KW-1185">Reference proteome</keyword>
<dbReference type="EMBL" id="JALLKP010000002">
    <property type="protein sequence ID" value="KAK2196312.1"/>
    <property type="molecule type" value="Genomic_DNA"/>
</dbReference>
<dbReference type="Pfam" id="PF08373">
    <property type="entry name" value="RAP"/>
    <property type="match status" value="1"/>
</dbReference>
<dbReference type="PROSITE" id="PS51286">
    <property type="entry name" value="RAP"/>
    <property type="match status" value="1"/>
</dbReference>
<dbReference type="Proteomes" id="UP001214638">
    <property type="component" value="Unassembled WGS sequence"/>
</dbReference>
<gene>
    <name evidence="3" type="ORF">BdWA1_001554</name>
</gene>
<accession>A0AAD9PK36</accession>
<proteinExistence type="predicted"/>
<comment type="caution">
    <text evidence="3">The sequence shown here is derived from an EMBL/GenBank/DDBJ whole genome shotgun (WGS) entry which is preliminary data.</text>
</comment>
<dbReference type="KEGG" id="bdw:94335852"/>
<protein>
    <submittedName>
        <fullName evidence="3">RAP domain</fullName>
    </submittedName>
</protein>
<dbReference type="InterPro" id="IPR013584">
    <property type="entry name" value="RAP"/>
</dbReference>
<evidence type="ECO:0000256" key="1">
    <source>
        <dbReference type="SAM" id="SignalP"/>
    </source>
</evidence>
<evidence type="ECO:0000313" key="4">
    <source>
        <dbReference type="Proteomes" id="UP001214638"/>
    </source>
</evidence>
<dbReference type="RefSeq" id="XP_067803154.1">
    <property type="nucleotide sequence ID" value="XM_067946590.1"/>
</dbReference>
<evidence type="ECO:0000313" key="3">
    <source>
        <dbReference type="EMBL" id="KAK2196312.1"/>
    </source>
</evidence>
<evidence type="ECO:0000259" key="2">
    <source>
        <dbReference type="PROSITE" id="PS51286"/>
    </source>
</evidence>
<organism evidence="3 4">
    <name type="scientific">Babesia duncani</name>
    <dbReference type="NCBI Taxonomy" id="323732"/>
    <lineage>
        <taxon>Eukaryota</taxon>
        <taxon>Sar</taxon>
        <taxon>Alveolata</taxon>
        <taxon>Apicomplexa</taxon>
        <taxon>Aconoidasida</taxon>
        <taxon>Piroplasmida</taxon>
        <taxon>Babesiidae</taxon>
        <taxon>Babesia</taxon>
    </lineage>
</organism>
<dbReference type="AlphaFoldDB" id="A0AAD9PK36"/>